<proteinExistence type="predicted"/>
<dbReference type="GO" id="GO:0016020">
    <property type="term" value="C:membrane"/>
    <property type="evidence" value="ECO:0007669"/>
    <property type="project" value="UniProtKB-SubCell"/>
</dbReference>
<organism evidence="6 7">
    <name type="scientific">Lacibacter luteus</name>
    <dbReference type="NCBI Taxonomy" id="2508719"/>
    <lineage>
        <taxon>Bacteria</taxon>
        <taxon>Pseudomonadati</taxon>
        <taxon>Bacteroidota</taxon>
        <taxon>Chitinophagia</taxon>
        <taxon>Chitinophagales</taxon>
        <taxon>Chitinophagaceae</taxon>
        <taxon>Lacibacter</taxon>
    </lineage>
</organism>
<reference evidence="6 7" key="1">
    <citation type="submission" date="2019-01" db="EMBL/GenBank/DDBJ databases">
        <title>Lacibacter sp. strain TTM-7.</title>
        <authorList>
            <person name="Chen W.-M."/>
        </authorList>
    </citation>
    <scope>NUCLEOTIDE SEQUENCE [LARGE SCALE GENOMIC DNA]</scope>
    <source>
        <strain evidence="6 7">TTM-7</strain>
    </source>
</reference>
<sequence>MQPKTINILYWVFTLIFGALMIFSSVGGIGPNEQTIEIFHKFLGYPIYFIQFISWAKIVGVIALLLPLPKTVKEWAYAGLFFDLLAAVYSGIAASGKFDPQMLGMLMWIIPGVLSYYFWKKKTAVNS</sequence>
<keyword evidence="3 5" id="KW-1133">Transmembrane helix</keyword>
<feature type="transmembrane region" description="Helical" evidence="5">
    <location>
        <begin position="47"/>
        <end position="68"/>
    </location>
</feature>
<comment type="subcellular location">
    <subcellularLocation>
        <location evidence="1">Membrane</location>
        <topology evidence="1">Multi-pass membrane protein</topology>
    </subcellularLocation>
</comment>
<dbReference type="Proteomes" id="UP000290204">
    <property type="component" value="Unassembled WGS sequence"/>
</dbReference>
<protein>
    <submittedName>
        <fullName evidence="6">DoxX family protein</fullName>
    </submittedName>
</protein>
<comment type="caution">
    <text evidence="6">The sequence shown here is derived from an EMBL/GenBank/DDBJ whole genome shotgun (WGS) entry which is preliminary data.</text>
</comment>
<keyword evidence="4 5" id="KW-0472">Membrane</keyword>
<feature type="transmembrane region" description="Helical" evidence="5">
    <location>
        <begin position="7"/>
        <end position="27"/>
    </location>
</feature>
<evidence type="ECO:0000256" key="3">
    <source>
        <dbReference type="ARBA" id="ARBA00022989"/>
    </source>
</evidence>
<evidence type="ECO:0000256" key="4">
    <source>
        <dbReference type="ARBA" id="ARBA00023136"/>
    </source>
</evidence>
<dbReference type="Pfam" id="PF13564">
    <property type="entry name" value="DoxX_2"/>
    <property type="match status" value="1"/>
</dbReference>
<feature type="transmembrane region" description="Helical" evidence="5">
    <location>
        <begin position="102"/>
        <end position="119"/>
    </location>
</feature>
<dbReference type="AlphaFoldDB" id="A0A4Q1CNP5"/>
<feature type="transmembrane region" description="Helical" evidence="5">
    <location>
        <begin position="75"/>
        <end position="96"/>
    </location>
</feature>
<keyword evidence="7" id="KW-1185">Reference proteome</keyword>
<keyword evidence="2 5" id="KW-0812">Transmembrane</keyword>
<evidence type="ECO:0000256" key="5">
    <source>
        <dbReference type="SAM" id="Phobius"/>
    </source>
</evidence>
<dbReference type="EMBL" id="SDHW01000001">
    <property type="protein sequence ID" value="RXK62365.1"/>
    <property type="molecule type" value="Genomic_DNA"/>
</dbReference>
<evidence type="ECO:0000256" key="1">
    <source>
        <dbReference type="ARBA" id="ARBA00004141"/>
    </source>
</evidence>
<gene>
    <name evidence="6" type="ORF">ESA94_04970</name>
</gene>
<evidence type="ECO:0000313" key="6">
    <source>
        <dbReference type="EMBL" id="RXK62365.1"/>
    </source>
</evidence>
<name>A0A4Q1CNP5_9BACT</name>
<dbReference type="InterPro" id="IPR032808">
    <property type="entry name" value="DoxX"/>
</dbReference>
<accession>A0A4Q1CNP5</accession>
<dbReference type="RefSeq" id="WP_129129736.1">
    <property type="nucleotide sequence ID" value="NZ_SDHW01000001.1"/>
</dbReference>
<evidence type="ECO:0000313" key="7">
    <source>
        <dbReference type="Proteomes" id="UP000290204"/>
    </source>
</evidence>
<evidence type="ECO:0000256" key="2">
    <source>
        <dbReference type="ARBA" id="ARBA00022692"/>
    </source>
</evidence>
<dbReference type="OrthoDB" id="7960583at2"/>